<dbReference type="GO" id="GO:0005829">
    <property type="term" value="C:cytosol"/>
    <property type="evidence" value="ECO:0007669"/>
    <property type="project" value="TreeGrafter"/>
</dbReference>
<dbReference type="PANTHER" id="PTHR12215">
    <property type="entry name" value="PHOSPHOPANTETHEINE TRANSFERASE"/>
    <property type="match status" value="1"/>
</dbReference>
<evidence type="ECO:0000313" key="5">
    <source>
        <dbReference type="Proteomes" id="UP000298049"/>
    </source>
</evidence>
<sequence>MGSRCDPAEPRVSGLVVPPRVRLAVAGSDVPAQPPHWFSAPETHRWASLGARRKPLFLGSRVLLRNLLADAGGGSPEQWLLDGRGAPLDSASGLKTSISHHAARVAVAVCGATDGLGVDLERPRDVVDSGRIAARWFSADEQALLAQAEAKQMNALFYRLWTLKEAWVKATGRGLAGNFQAIQAEIDPVSGWRLTADTAATGWQAWSGKVEEDWLAVVWNSNKQTPPSISTATLFADRCGEVRAEMPAATIHLPVEPRL</sequence>
<dbReference type="Pfam" id="PF01648">
    <property type="entry name" value="ACPS"/>
    <property type="match status" value="1"/>
</dbReference>
<evidence type="ECO:0000259" key="3">
    <source>
        <dbReference type="Pfam" id="PF01648"/>
    </source>
</evidence>
<evidence type="ECO:0000256" key="2">
    <source>
        <dbReference type="ARBA" id="ARBA00022679"/>
    </source>
</evidence>
<dbReference type="InterPro" id="IPR037143">
    <property type="entry name" value="4-PPantetheinyl_Trfase_dom_sf"/>
</dbReference>
<dbReference type="SUPFAM" id="SSF56214">
    <property type="entry name" value="4'-phosphopantetheinyl transferase"/>
    <property type="match status" value="1"/>
</dbReference>
<gene>
    <name evidence="4" type="ORF">soil367_00480</name>
</gene>
<evidence type="ECO:0000313" key="4">
    <source>
        <dbReference type="EMBL" id="QCF24552.1"/>
    </source>
</evidence>
<dbReference type="GO" id="GO:0008897">
    <property type="term" value="F:holo-[acyl-carrier-protein] synthase activity"/>
    <property type="evidence" value="ECO:0007669"/>
    <property type="project" value="InterPro"/>
</dbReference>
<dbReference type="InterPro" id="IPR008278">
    <property type="entry name" value="4-PPantetheinyl_Trfase_dom"/>
</dbReference>
<evidence type="ECO:0000256" key="1">
    <source>
        <dbReference type="ARBA" id="ARBA00010990"/>
    </source>
</evidence>
<feature type="domain" description="4'-phosphopantetheinyl transferase" evidence="3">
    <location>
        <begin position="115"/>
        <end position="214"/>
    </location>
</feature>
<accession>A0A4P7XEN3</accession>
<dbReference type="KEGG" id="hmi:soil367_00480"/>
<keyword evidence="2" id="KW-0808">Transferase</keyword>
<name>A0A4P7XEN3_9ALTE</name>
<dbReference type="PANTHER" id="PTHR12215:SF10">
    <property type="entry name" value="L-AMINOADIPATE-SEMIALDEHYDE DEHYDROGENASE-PHOSPHOPANTETHEINYL TRANSFERASE"/>
    <property type="match status" value="1"/>
</dbReference>
<dbReference type="AlphaFoldDB" id="A0A4P7XEN3"/>
<comment type="similarity">
    <text evidence="1">Belongs to the P-Pant transferase superfamily. Gsp/Sfp/HetI/AcpT family.</text>
</comment>
<dbReference type="GO" id="GO:0019878">
    <property type="term" value="P:lysine biosynthetic process via aminoadipic acid"/>
    <property type="evidence" value="ECO:0007669"/>
    <property type="project" value="TreeGrafter"/>
</dbReference>
<dbReference type="InterPro" id="IPR050559">
    <property type="entry name" value="P-Pant_transferase_sf"/>
</dbReference>
<organism evidence="4 5">
    <name type="scientific">Hydrocarboniclastica marina</name>
    <dbReference type="NCBI Taxonomy" id="2259620"/>
    <lineage>
        <taxon>Bacteria</taxon>
        <taxon>Pseudomonadati</taxon>
        <taxon>Pseudomonadota</taxon>
        <taxon>Gammaproteobacteria</taxon>
        <taxon>Alteromonadales</taxon>
        <taxon>Alteromonadaceae</taxon>
        <taxon>Hydrocarboniclastica</taxon>
    </lineage>
</organism>
<proteinExistence type="inferred from homology"/>
<protein>
    <recommendedName>
        <fullName evidence="3">4'-phosphopantetheinyl transferase domain-containing protein</fullName>
    </recommendedName>
</protein>
<dbReference type="Gene3D" id="3.90.470.20">
    <property type="entry name" value="4'-phosphopantetheinyl transferase domain"/>
    <property type="match status" value="2"/>
</dbReference>
<keyword evidence="5" id="KW-1185">Reference proteome</keyword>
<reference evidence="4 5" key="1">
    <citation type="submission" date="2018-07" db="EMBL/GenBank/DDBJ databases">
        <title>Marsedoiliclastica nanhaica gen. nov. sp. nov., a novel marine hydrocarbonoclastic bacterium isolated from an in-situ enriched hydrocarbon-degrading consortium in deep-sea sediment.</title>
        <authorList>
            <person name="Dong C."/>
            <person name="Ma T."/>
            <person name="Liu R."/>
            <person name="Shao Z."/>
        </authorList>
    </citation>
    <scope>NUCLEOTIDE SEQUENCE [LARGE SCALE GENOMIC DNA]</scope>
    <source>
        <strain evidence="5">soil36-7</strain>
    </source>
</reference>
<dbReference type="Proteomes" id="UP000298049">
    <property type="component" value="Chromosome"/>
</dbReference>
<dbReference type="GO" id="GO:0000287">
    <property type="term" value="F:magnesium ion binding"/>
    <property type="evidence" value="ECO:0007669"/>
    <property type="project" value="InterPro"/>
</dbReference>
<dbReference type="EMBL" id="CP031093">
    <property type="protein sequence ID" value="QCF24552.1"/>
    <property type="molecule type" value="Genomic_DNA"/>
</dbReference>